<evidence type="ECO:0000313" key="7">
    <source>
        <dbReference type="EMBL" id="KOO25678.1"/>
    </source>
</evidence>
<keyword evidence="5" id="KW-0539">Nucleus</keyword>
<dbReference type="GO" id="GO:0008270">
    <property type="term" value="F:zinc ion binding"/>
    <property type="evidence" value="ECO:0007669"/>
    <property type="project" value="InterPro"/>
</dbReference>
<keyword evidence="4" id="KW-0804">Transcription</keyword>
<organism evidence="7 8">
    <name type="scientific">Chrysochromulina tobinii</name>
    <dbReference type="NCBI Taxonomy" id="1460289"/>
    <lineage>
        <taxon>Eukaryota</taxon>
        <taxon>Haptista</taxon>
        <taxon>Haptophyta</taxon>
        <taxon>Prymnesiophyceae</taxon>
        <taxon>Prymnesiales</taxon>
        <taxon>Chrysochromulinaceae</taxon>
        <taxon>Chrysochromulina</taxon>
    </lineage>
</organism>
<dbReference type="AlphaFoldDB" id="A0A0M0JHF9"/>
<dbReference type="Proteomes" id="UP000037460">
    <property type="component" value="Unassembled WGS sequence"/>
</dbReference>
<keyword evidence="3" id="KW-0238">DNA-binding</keyword>
<dbReference type="SMART" id="SM00066">
    <property type="entry name" value="GAL4"/>
    <property type="match status" value="2"/>
</dbReference>
<reference evidence="8" key="1">
    <citation type="journal article" date="2015" name="PLoS Genet.">
        <title>Genome Sequence and Transcriptome Analyses of Chrysochromulina tobin: Metabolic Tools for Enhanced Algal Fitness in the Prominent Order Prymnesiales (Haptophyceae).</title>
        <authorList>
            <person name="Hovde B.T."/>
            <person name="Deodato C.R."/>
            <person name="Hunsperger H.M."/>
            <person name="Ryken S.A."/>
            <person name="Yost W."/>
            <person name="Jha R.K."/>
            <person name="Patterson J."/>
            <person name="Monnat R.J. Jr."/>
            <person name="Barlow S.B."/>
            <person name="Starkenburg S.R."/>
            <person name="Cattolico R.A."/>
        </authorList>
    </citation>
    <scope>NUCLEOTIDE SEQUENCE</scope>
    <source>
        <strain evidence="8">CCMP291</strain>
    </source>
</reference>
<dbReference type="PANTHER" id="PTHR31845">
    <property type="entry name" value="FINGER DOMAIN PROTEIN, PUTATIVE-RELATED"/>
    <property type="match status" value="1"/>
</dbReference>
<keyword evidence="8" id="KW-1185">Reference proteome</keyword>
<comment type="subcellular location">
    <subcellularLocation>
        <location evidence="1">Nucleus</location>
    </subcellularLocation>
</comment>
<feature type="domain" description="Zn(2)-C6 fungal-type" evidence="6">
    <location>
        <begin position="75"/>
        <end position="104"/>
    </location>
</feature>
<accession>A0A0M0JHF9</accession>
<name>A0A0M0JHF9_9EUKA</name>
<dbReference type="CDD" id="cd00067">
    <property type="entry name" value="GAL4"/>
    <property type="match status" value="2"/>
</dbReference>
<dbReference type="GO" id="GO:0000976">
    <property type="term" value="F:transcription cis-regulatory region binding"/>
    <property type="evidence" value="ECO:0007669"/>
    <property type="project" value="TreeGrafter"/>
</dbReference>
<dbReference type="Pfam" id="PF00172">
    <property type="entry name" value="Zn_clus"/>
    <property type="match status" value="2"/>
</dbReference>
<dbReference type="InterPro" id="IPR001138">
    <property type="entry name" value="Zn2Cys6_DnaBD"/>
</dbReference>
<evidence type="ECO:0000256" key="5">
    <source>
        <dbReference type="ARBA" id="ARBA00023242"/>
    </source>
</evidence>
<protein>
    <recommendedName>
        <fullName evidence="6">Zn(2)-C6 fungal-type domain-containing protein</fullName>
    </recommendedName>
</protein>
<dbReference type="OrthoDB" id="4454541at2759"/>
<dbReference type="PANTHER" id="PTHR31845:SF17">
    <property type="entry name" value="ZN(II)2CYS6 TRANSCRIPTION FACTOR (EUROFUNG)"/>
    <property type="match status" value="1"/>
</dbReference>
<keyword evidence="2" id="KW-0805">Transcription regulation</keyword>
<sequence>MFSGRLSPVIAGRPRAVSDTPSSLFTVPQSWQFDDDKESHEEYSAHSDGGGAEMPLMAPLCSPSRVQTNLSLLHACVHCRASKTACTDQRPCTRCRRLGLECSSDRGELRKRACKSCHSAKVACGGSGVGEACPRCKRLGLECVPRDLPSQGPRRKRVRAELVQAHATLATYGTGGGAYDVLDSCDPYARAALQNGAAQLGVPTIAVSAAGYTHASPAYAIATPAARALYSGSPCDVFASASAATDAEELCRSRSLPISSRSLPNAHMHHGGPTGAVQLAVPLTTWASPSVTLAAHFAPLNLNTTSGLACAHMEPFGHAMPNTGHP</sequence>
<evidence type="ECO:0000256" key="3">
    <source>
        <dbReference type="ARBA" id="ARBA00023125"/>
    </source>
</evidence>
<dbReference type="GO" id="GO:0005634">
    <property type="term" value="C:nucleus"/>
    <property type="evidence" value="ECO:0007669"/>
    <property type="project" value="UniProtKB-SubCell"/>
</dbReference>
<feature type="non-terminal residue" evidence="7">
    <location>
        <position position="326"/>
    </location>
</feature>
<dbReference type="InterPro" id="IPR036864">
    <property type="entry name" value="Zn2-C6_fun-type_DNA-bd_sf"/>
</dbReference>
<gene>
    <name evidence="7" type="ORF">Ctob_006663</name>
</gene>
<dbReference type="SUPFAM" id="SSF57701">
    <property type="entry name" value="Zn2/Cys6 DNA-binding domain"/>
    <property type="match status" value="2"/>
</dbReference>
<evidence type="ECO:0000313" key="8">
    <source>
        <dbReference type="Proteomes" id="UP000037460"/>
    </source>
</evidence>
<evidence type="ECO:0000256" key="2">
    <source>
        <dbReference type="ARBA" id="ARBA00023015"/>
    </source>
</evidence>
<dbReference type="InterPro" id="IPR051089">
    <property type="entry name" value="prtT"/>
</dbReference>
<evidence type="ECO:0000256" key="1">
    <source>
        <dbReference type="ARBA" id="ARBA00004123"/>
    </source>
</evidence>
<dbReference type="GO" id="GO:0000981">
    <property type="term" value="F:DNA-binding transcription factor activity, RNA polymerase II-specific"/>
    <property type="evidence" value="ECO:0007669"/>
    <property type="project" value="InterPro"/>
</dbReference>
<comment type="caution">
    <text evidence="7">The sequence shown here is derived from an EMBL/GenBank/DDBJ whole genome shotgun (WGS) entry which is preliminary data.</text>
</comment>
<dbReference type="EMBL" id="JWZX01002944">
    <property type="protein sequence ID" value="KOO25678.1"/>
    <property type="molecule type" value="Genomic_DNA"/>
</dbReference>
<dbReference type="Gene3D" id="4.10.240.10">
    <property type="entry name" value="Zn(2)-C6 fungal-type DNA-binding domain"/>
    <property type="match status" value="2"/>
</dbReference>
<evidence type="ECO:0000259" key="6">
    <source>
        <dbReference type="PROSITE" id="PS50048"/>
    </source>
</evidence>
<dbReference type="PROSITE" id="PS00463">
    <property type="entry name" value="ZN2_CY6_FUNGAL_1"/>
    <property type="match status" value="2"/>
</dbReference>
<evidence type="ECO:0000256" key="4">
    <source>
        <dbReference type="ARBA" id="ARBA00023163"/>
    </source>
</evidence>
<proteinExistence type="predicted"/>
<dbReference type="PROSITE" id="PS50048">
    <property type="entry name" value="ZN2_CY6_FUNGAL_2"/>
    <property type="match status" value="1"/>
</dbReference>